<keyword evidence="2" id="KW-1185">Reference proteome</keyword>
<name>A0A368TRZ7_9GAMM</name>
<dbReference type="Proteomes" id="UP000252405">
    <property type="component" value="Unassembled WGS sequence"/>
</dbReference>
<sequence>MLGAFQANGSQWRIIAGMAGTRYQGLDYVVVYGHPRYARLEGDEQVERLEQLQQIEVGAVEALNRD</sequence>
<dbReference type="EMBL" id="QPII01000015">
    <property type="protein sequence ID" value="RCV87495.1"/>
    <property type="molecule type" value="Genomic_DNA"/>
</dbReference>
<evidence type="ECO:0000313" key="2">
    <source>
        <dbReference type="Proteomes" id="UP000252405"/>
    </source>
</evidence>
<accession>A0A368TRZ7</accession>
<gene>
    <name evidence="1" type="ORF">DU505_17130</name>
</gene>
<protein>
    <submittedName>
        <fullName evidence="1">Uncharacterized protein</fullName>
    </submittedName>
</protein>
<dbReference type="AlphaFoldDB" id="A0A368TRZ7"/>
<comment type="caution">
    <text evidence="1">The sequence shown here is derived from an EMBL/GenBank/DDBJ whole genome shotgun (WGS) entry which is preliminary data.</text>
</comment>
<evidence type="ECO:0000313" key="1">
    <source>
        <dbReference type="EMBL" id="RCV87495.1"/>
    </source>
</evidence>
<reference evidence="1 2" key="1">
    <citation type="submission" date="2018-07" db="EMBL/GenBank/DDBJ databases">
        <title>Halomonas montanilacus sp. nov., isolated from Lake Pengyan on Tibetan Plateau.</title>
        <authorList>
            <person name="Lu H."/>
            <person name="Xing P."/>
            <person name="Wu Q."/>
        </authorList>
    </citation>
    <scope>NUCLEOTIDE SEQUENCE [LARGE SCALE GENOMIC DNA]</scope>
    <source>
        <strain evidence="1 2">PYC7W</strain>
    </source>
</reference>
<dbReference type="OrthoDB" id="6169380at2"/>
<proteinExistence type="predicted"/>
<organism evidence="1 2">
    <name type="scientific">Billgrantia montanilacus</name>
    <dbReference type="NCBI Taxonomy" id="2282305"/>
    <lineage>
        <taxon>Bacteria</taxon>
        <taxon>Pseudomonadati</taxon>
        <taxon>Pseudomonadota</taxon>
        <taxon>Gammaproteobacteria</taxon>
        <taxon>Oceanospirillales</taxon>
        <taxon>Halomonadaceae</taxon>
        <taxon>Billgrantia</taxon>
    </lineage>
</organism>